<organism evidence="1">
    <name type="scientific">Arundo donax</name>
    <name type="common">Giant reed</name>
    <name type="synonym">Donax arundinaceus</name>
    <dbReference type="NCBI Taxonomy" id="35708"/>
    <lineage>
        <taxon>Eukaryota</taxon>
        <taxon>Viridiplantae</taxon>
        <taxon>Streptophyta</taxon>
        <taxon>Embryophyta</taxon>
        <taxon>Tracheophyta</taxon>
        <taxon>Spermatophyta</taxon>
        <taxon>Magnoliopsida</taxon>
        <taxon>Liliopsida</taxon>
        <taxon>Poales</taxon>
        <taxon>Poaceae</taxon>
        <taxon>PACMAD clade</taxon>
        <taxon>Arundinoideae</taxon>
        <taxon>Arundineae</taxon>
        <taxon>Arundo</taxon>
    </lineage>
</organism>
<evidence type="ECO:0000313" key="1">
    <source>
        <dbReference type="EMBL" id="JAD19173.1"/>
    </source>
</evidence>
<dbReference type="AlphaFoldDB" id="A0A0A8Y1Y2"/>
<proteinExistence type="predicted"/>
<reference evidence="1" key="1">
    <citation type="submission" date="2014-09" db="EMBL/GenBank/DDBJ databases">
        <authorList>
            <person name="Magalhaes I.L.F."/>
            <person name="Oliveira U."/>
            <person name="Santos F.R."/>
            <person name="Vidigal T.H.D.A."/>
            <person name="Brescovit A.D."/>
            <person name="Santos A.J."/>
        </authorList>
    </citation>
    <scope>NUCLEOTIDE SEQUENCE</scope>
    <source>
        <tissue evidence="1">Shoot tissue taken approximately 20 cm above the soil surface</tissue>
    </source>
</reference>
<dbReference type="EMBL" id="GBRH01278722">
    <property type="protein sequence ID" value="JAD19173.1"/>
    <property type="molecule type" value="Transcribed_RNA"/>
</dbReference>
<reference evidence="1" key="2">
    <citation type="journal article" date="2015" name="Data Brief">
        <title>Shoot transcriptome of the giant reed, Arundo donax.</title>
        <authorList>
            <person name="Barrero R.A."/>
            <person name="Guerrero F.D."/>
            <person name="Moolhuijzen P."/>
            <person name="Goolsby J.A."/>
            <person name="Tidwell J."/>
            <person name="Bellgard S.E."/>
            <person name="Bellgard M.I."/>
        </authorList>
    </citation>
    <scope>NUCLEOTIDE SEQUENCE</scope>
    <source>
        <tissue evidence="1">Shoot tissue taken approximately 20 cm above the soil surface</tissue>
    </source>
</reference>
<sequence length="39" mass="4548">MAACTSKHDHPKINIILKEKGMKRFKSIESNVLEITFWC</sequence>
<protein>
    <submittedName>
        <fullName evidence="1">Uncharacterized protein</fullName>
    </submittedName>
</protein>
<accession>A0A0A8Y1Y2</accession>
<name>A0A0A8Y1Y2_ARUDO</name>